<feature type="transmembrane region" description="Helical" evidence="9">
    <location>
        <begin position="226"/>
        <end position="247"/>
    </location>
</feature>
<keyword evidence="5 9" id="KW-1133">Transmembrane helix</keyword>
<proteinExistence type="inferred from homology"/>
<dbReference type="InterPro" id="IPR001248">
    <property type="entry name" value="Pur-cyt_permease"/>
</dbReference>
<gene>
    <name evidence="10" type="ORF">AXK61_03700</name>
</gene>
<comment type="caution">
    <text evidence="10">The sequence shown here is derived from an EMBL/GenBank/DDBJ whole genome shotgun (WGS) entry which is preliminary data.</text>
</comment>
<dbReference type="InterPro" id="IPR026030">
    <property type="entry name" value="Pur-cyt_permease_Fcy2/21/22"/>
</dbReference>
<feature type="transmembrane region" description="Helical" evidence="9">
    <location>
        <begin position="85"/>
        <end position="107"/>
    </location>
</feature>
<dbReference type="PANTHER" id="PTHR31806:SF1">
    <property type="entry name" value="PURINE-CYTOSINE PERMEASE FCY2-RELATED"/>
    <property type="match status" value="1"/>
</dbReference>
<evidence type="ECO:0000256" key="6">
    <source>
        <dbReference type="ARBA" id="ARBA00023136"/>
    </source>
</evidence>
<sequence length="496" mass="51039">MTPTQPTPHPVPVPVPVPVPDDVSAAPGAARPRVEAHGIDVIPDAERHGRARDLFLLWCAPNINYLGFVVGAALVLMGLELWQAVAVAVAGNLFAVVTGIVAVPGPASGTPSQVTTRAMYGVRGNRVAIAVNGWFVSVCYIAINWAAAAAVGYTLLQHFDLPVNTPVKLIVIATIATATVTVAIFGQGMISRLYPLLSLILGVVFLVMCGFVFARADLGFSQSTPLHGFDLWIAVFGGLTLVAASPLSYTISSDFARYLPASTSPVSVAAATALGSAIPGAVLVSVGALAATAVDMSDPQAGLISLIPSWFVPIFLVAVIVSTVCNNALTSYSAGLALQSVGVRLTRARAVAASGLLGAVLTLYALFVSDFLGAVSSALSMLVVLVGPIMAVYVTDILIRRNRYDGVALSDESHRSAFWYTGGVNVAGAVSVLAAAGLALLASHTVEFRGPIATALGGIDLSLPVGVIVAAGLYLLLTHLVYGLPGRGAAPKETDR</sequence>
<feature type="transmembrane region" description="Helical" evidence="9">
    <location>
        <begin position="268"/>
        <end position="290"/>
    </location>
</feature>
<feature type="transmembrane region" description="Helical" evidence="9">
    <location>
        <begin position="127"/>
        <end position="147"/>
    </location>
</feature>
<organism evidence="10 11">
    <name type="scientific">Tsukamurella pseudospumae</name>
    <dbReference type="NCBI Taxonomy" id="239498"/>
    <lineage>
        <taxon>Bacteria</taxon>
        <taxon>Bacillati</taxon>
        <taxon>Actinomycetota</taxon>
        <taxon>Actinomycetes</taxon>
        <taxon>Mycobacteriales</taxon>
        <taxon>Tsukamurellaceae</taxon>
        <taxon>Tsukamurella</taxon>
    </lineage>
</organism>
<evidence type="ECO:0000256" key="1">
    <source>
        <dbReference type="ARBA" id="ARBA00004141"/>
    </source>
</evidence>
<evidence type="ECO:0000256" key="9">
    <source>
        <dbReference type="SAM" id="Phobius"/>
    </source>
</evidence>
<dbReference type="PIRSF" id="PIRSF002744">
    <property type="entry name" value="Pur-cyt_permease"/>
    <property type="match status" value="1"/>
</dbReference>
<feature type="transmembrane region" description="Helical" evidence="9">
    <location>
        <begin position="167"/>
        <end position="186"/>
    </location>
</feature>
<dbReference type="Pfam" id="PF02133">
    <property type="entry name" value="Transp_cyt_pur"/>
    <property type="match status" value="1"/>
</dbReference>
<dbReference type="EMBL" id="LSRE01000012">
    <property type="protein sequence ID" value="KXO98693.1"/>
    <property type="molecule type" value="Genomic_DNA"/>
</dbReference>
<evidence type="ECO:0000256" key="2">
    <source>
        <dbReference type="ARBA" id="ARBA00008974"/>
    </source>
</evidence>
<evidence type="ECO:0000256" key="4">
    <source>
        <dbReference type="ARBA" id="ARBA00022692"/>
    </source>
</evidence>
<keyword evidence="6 7" id="KW-0472">Membrane</keyword>
<feature type="transmembrane region" description="Helical" evidence="9">
    <location>
        <begin position="417"/>
        <end position="441"/>
    </location>
</feature>
<feature type="transmembrane region" description="Helical" evidence="9">
    <location>
        <begin position="350"/>
        <end position="368"/>
    </location>
</feature>
<comment type="subcellular location">
    <subcellularLocation>
        <location evidence="1">Membrane</location>
        <topology evidence="1">Multi-pass membrane protein</topology>
    </subcellularLocation>
</comment>
<feature type="compositionally biased region" description="Pro residues" evidence="8">
    <location>
        <begin position="1"/>
        <end position="19"/>
    </location>
</feature>
<name>A0A137ZKK2_9ACTN</name>
<comment type="similarity">
    <text evidence="2 7">Belongs to the purine-cytosine permease (2.A.39) family.</text>
</comment>
<evidence type="ECO:0000313" key="10">
    <source>
        <dbReference type="EMBL" id="KXO98693.1"/>
    </source>
</evidence>
<feature type="transmembrane region" description="Helical" evidence="9">
    <location>
        <begin position="310"/>
        <end position="329"/>
    </location>
</feature>
<dbReference type="RefSeq" id="WP_068745180.1">
    <property type="nucleotide sequence ID" value="NZ_LSRE01000012.1"/>
</dbReference>
<dbReference type="Gene3D" id="1.10.4160.10">
    <property type="entry name" value="Hydantoin permease"/>
    <property type="match status" value="1"/>
</dbReference>
<feature type="transmembrane region" description="Helical" evidence="9">
    <location>
        <begin position="55"/>
        <end position="79"/>
    </location>
</feature>
<feature type="region of interest" description="Disordered" evidence="8">
    <location>
        <begin position="1"/>
        <end position="27"/>
    </location>
</feature>
<keyword evidence="11" id="KW-1185">Reference proteome</keyword>
<evidence type="ECO:0000313" key="11">
    <source>
        <dbReference type="Proteomes" id="UP000070409"/>
    </source>
</evidence>
<accession>A0A137ZKK2</accession>
<reference evidence="10 11" key="1">
    <citation type="submission" date="2016-02" db="EMBL/GenBank/DDBJ databases">
        <authorList>
            <person name="Teng J.L."/>
            <person name="Tang Y."/>
            <person name="Huang Y."/>
            <person name="Guo F."/>
            <person name="Wei W."/>
            <person name="Chen J.H."/>
            <person name="Wong S.Y."/>
            <person name="Lau S.K."/>
            <person name="Woo P.C."/>
        </authorList>
    </citation>
    <scope>NUCLEOTIDE SEQUENCE [LARGE SCALE GENOMIC DNA]</scope>
    <source>
        <strain evidence="10 11">JCM 13375</strain>
    </source>
</reference>
<feature type="transmembrane region" description="Helical" evidence="9">
    <location>
        <begin position="374"/>
        <end position="396"/>
    </location>
</feature>
<evidence type="ECO:0000256" key="8">
    <source>
        <dbReference type="SAM" id="MobiDB-lite"/>
    </source>
</evidence>
<evidence type="ECO:0000256" key="3">
    <source>
        <dbReference type="ARBA" id="ARBA00022448"/>
    </source>
</evidence>
<evidence type="ECO:0000256" key="7">
    <source>
        <dbReference type="PIRNR" id="PIRNR002744"/>
    </source>
</evidence>
<keyword evidence="4 9" id="KW-0812">Transmembrane</keyword>
<dbReference type="PANTHER" id="PTHR31806">
    <property type="entry name" value="PURINE-CYTOSINE PERMEASE FCY2-RELATED"/>
    <property type="match status" value="1"/>
</dbReference>
<dbReference type="Proteomes" id="UP000070409">
    <property type="component" value="Unassembled WGS sequence"/>
</dbReference>
<keyword evidence="3 7" id="KW-0813">Transport</keyword>
<evidence type="ECO:0000256" key="5">
    <source>
        <dbReference type="ARBA" id="ARBA00022989"/>
    </source>
</evidence>
<feature type="transmembrane region" description="Helical" evidence="9">
    <location>
        <begin position="193"/>
        <end position="214"/>
    </location>
</feature>
<protein>
    <submittedName>
        <fullName evidence="10">Nitrate reductase</fullName>
    </submittedName>
</protein>
<feature type="transmembrane region" description="Helical" evidence="9">
    <location>
        <begin position="461"/>
        <end position="482"/>
    </location>
</feature>